<evidence type="ECO:0000256" key="1">
    <source>
        <dbReference type="ARBA" id="ARBA00000085"/>
    </source>
</evidence>
<dbReference type="InterPro" id="IPR003594">
    <property type="entry name" value="HATPase_dom"/>
</dbReference>
<name>A0ABS9EKR9_9BACT</name>
<evidence type="ECO:0000256" key="2">
    <source>
        <dbReference type="ARBA" id="ARBA00001966"/>
    </source>
</evidence>
<evidence type="ECO:0000256" key="11">
    <source>
        <dbReference type="ARBA" id="ARBA00022741"/>
    </source>
</evidence>
<evidence type="ECO:0000256" key="14">
    <source>
        <dbReference type="ARBA" id="ARBA00023004"/>
    </source>
</evidence>
<dbReference type="PANTHER" id="PTHR24421">
    <property type="entry name" value="NITRATE/NITRITE SENSOR PROTEIN NARX-RELATED"/>
    <property type="match status" value="1"/>
</dbReference>
<keyword evidence="13" id="KW-0067">ATP-binding</keyword>
<dbReference type="InterPro" id="IPR000014">
    <property type="entry name" value="PAS"/>
</dbReference>
<dbReference type="GO" id="GO:0016301">
    <property type="term" value="F:kinase activity"/>
    <property type="evidence" value="ECO:0007669"/>
    <property type="project" value="UniProtKB-KW"/>
</dbReference>
<evidence type="ECO:0000256" key="15">
    <source>
        <dbReference type="ARBA" id="ARBA00023012"/>
    </source>
</evidence>
<evidence type="ECO:0000313" key="23">
    <source>
        <dbReference type="Proteomes" id="UP001200430"/>
    </source>
</evidence>
<keyword evidence="12 22" id="KW-0418">Kinase</keyword>
<feature type="coiled-coil region" evidence="19">
    <location>
        <begin position="126"/>
        <end position="153"/>
    </location>
</feature>
<dbReference type="InterPro" id="IPR004358">
    <property type="entry name" value="Sig_transdc_His_kin-like_C"/>
</dbReference>
<evidence type="ECO:0000256" key="13">
    <source>
        <dbReference type="ARBA" id="ARBA00022840"/>
    </source>
</evidence>
<accession>A0ABS9EKR9</accession>
<keyword evidence="19" id="KW-0175">Coiled coil</keyword>
<dbReference type="Proteomes" id="UP001200430">
    <property type="component" value="Unassembled WGS sequence"/>
</dbReference>
<evidence type="ECO:0000256" key="16">
    <source>
        <dbReference type="ARBA" id="ARBA00023014"/>
    </source>
</evidence>
<evidence type="ECO:0000256" key="3">
    <source>
        <dbReference type="ARBA" id="ARBA00004496"/>
    </source>
</evidence>
<dbReference type="Gene3D" id="3.30.450.20">
    <property type="entry name" value="PAS domain"/>
    <property type="match status" value="1"/>
</dbReference>
<dbReference type="SMART" id="SM00387">
    <property type="entry name" value="HATPase_c"/>
    <property type="match status" value="1"/>
</dbReference>
<evidence type="ECO:0000256" key="5">
    <source>
        <dbReference type="ARBA" id="ARBA00017322"/>
    </source>
</evidence>
<feature type="domain" description="Histidine kinase" evidence="20">
    <location>
        <begin position="259"/>
        <end position="351"/>
    </location>
</feature>
<evidence type="ECO:0000256" key="4">
    <source>
        <dbReference type="ARBA" id="ARBA00012438"/>
    </source>
</evidence>
<dbReference type="EC" id="2.7.13.3" evidence="4"/>
<keyword evidence="15" id="KW-0902">Two-component regulatory system</keyword>
<dbReference type="EMBL" id="JAKGUD010000002">
    <property type="protein sequence ID" value="MCF4141792.1"/>
    <property type="molecule type" value="Genomic_DNA"/>
</dbReference>
<comment type="subcellular location">
    <subcellularLocation>
        <location evidence="3">Cytoplasm</location>
    </subcellularLocation>
</comment>
<keyword evidence="16" id="KW-0411">Iron-sulfur</keyword>
<dbReference type="InterPro" id="IPR036890">
    <property type="entry name" value="HATPase_C_sf"/>
</dbReference>
<keyword evidence="7" id="KW-0963">Cytoplasm</keyword>
<evidence type="ECO:0000259" key="21">
    <source>
        <dbReference type="PROSITE" id="PS50112"/>
    </source>
</evidence>
<keyword evidence="23" id="KW-1185">Reference proteome</keyword>
<dbReference type="InterPro" id="IPR011712">
    <property type="entry name" value="Sig_transdc_His_kin_sub3_dim/P"/>
</dbReference>
<reference evidence="22 23" key="1">
    <citation type="submission" date="2022-01" db="EMBL/GenBank/DDBJ databases">
        <title>Dethiosulfovibrio faecalis sp. nov., a novel proteolytic, non-sulfur-reducing bacterium isolated from a marine aquaculture solid waste bioreactor.</title>
        <authorList>
            <person name="Grabowski S."/>
            <person name="Apolinario E."/>
            <person name="Schneider N."/>
            <person name="Marshall C.W."/>
            <person name="Sowers K.R."/>
        </authorList>
    </citation>
    <scope>NUCLEOTIDE SEQUENCE [LARGE SCALE GENOMIC DNA]</scope>
    <source>
        <strain evidence="22 23">DSM 12537</strain>
    </source>
</reference>
<comment type="caution">
    <text evidence="22">The sequence shown here is derived from an EMBL/GenBank/DDBJ whole genome shotgun (WGS) entry which is preliminary data.</text>
</comment>
<evidence type="ECO:0000256" key="6">
    <source>
        <dbReference type="ARBA" id="ARBA00022485"/>
    </source>
</evidence>
<keyword evidence="8" id="KW-0597">Phosphoprotein</keyword>
<dbReference type="PANTHER" id="PTHR24421:SF10">
    <property type="entry name" value="NITRATE_NITRITE SENSOR PROTEIN NARQ"/>
    <property type="match status" value="1"/>
</dbReference>
<gene>
    <name evidence="22" type="ORF">L2W38_03030</name>
</gene>
<evidence type="ECO:0000313" key="22">
    <source>
        <dbReference type="EMBL" id="MCF4141792.1"/>
    </source>
</evidence>
<dbReference type="InterPro" id="IPR050482">
    <property type="entry name" value="Sensor_HK_TwoCompSys"/>
</dbReference>
<keyword evidence="14" id="KW-0408">Iron</keyword>
<dbReference type="InterPro" id="IPR005467">
    <property type="entry name" value="His_kinase_dom"/>
</dbReference>
<comment type="cofactor">
    <cofactor evidence="2">
        <name>[4Fe-4S] cluster</name>
        <dbReference type="ChEBI" id="CHEBI:49883"/>
    </cofactor>
</comment>
<proteinExistence type="predicted"/>
<sequence length="367" mass="41601">MKRQEKGLDELSYRIFFERTFDPISLYEVEAGKVRFIDVNPAYEEVMGTPKEDIVGRTFLEVWPDVEPCWHDIIMECLNTEGSVHCESYCASIGKYLEAIAFPILPDRVSVIFLDRTRWKKSDEKLREKQKELLDYREELRELAAQLTLSEEKTRRSIAGQIHDSIGHSLVTLLHKLQSLRERRCSKEELDDAIESVETVIAQSRELIFQVSPPTLYDIGLNPALESLAEHLLAPQGISYDFQGGNLVHQADDRICVLLYQMTRELLINVIKHAKASHVSIRVHRGPGKIQVVVEDDGIGFPSPFTFKWGKLDGFGLFSIRERLHPIGGSIQIISEPGKGATVAMTAPLNMPSHEERGEPLDTAHNS</sequence>
<keyword evidence="9" id="KW-0808">Transferase</keyword>
<evidence type="ECO:0000256" key="19">
    <source>
        <dbReference type="SAM" id="Coils"/>
    </source>
</evidence>
<dbReference type="Pfam" id="PF02518">
    <property type="entry name" value="HATPase_c"/>
    <property type="match status" value="1"/>
</dbReference>
<protein>
    <recommendedName>
        <fullName evidence="5">Oxygen sensor histidine kinase NreB</fullName>
        <ecNumber evidence="4">2.7.13.3</ecNumber>
    </recommendedName>
    <alternativeName>
        <fullName evidence="18">Nitrogen regulation protein B</fullName>
    </alternativeName>
</protein>
<feature type="domain" description="PAS" evidence="21">
    <location>
        <begin position="9"/>
        <end position="60"/>
    </location>
</feature>
<dbReference type="SUPFAM" id="SSF55785">
    <property type="entry name" value="PYP-like sensor domain (PAS domain)"/>
    <property type="match status" value="1"/>
</dbReference>
<dbReference type="PROSITE" id="PS50112">
    <property type="entry name" value="PAS"/>
    <property type="match status" value="1"/>
</dbReference>
<comment type="catalytic activity">
    <reaction evidence="1">
        <text>ATP + protein L-histidine = ADP + protein N-phospho-L-histidine.</text>
        <dbReference type="EC" id="2.7.13.3"/>
    </reaction>
</comment>
<dbReference type="Gene3D" id="1.20.5.1930">
    <property type="match status" value="1"/>
</dbReference>
<keyword evidence="6" id="KW-0004">4Fe-4S</keyword>
<evidence type="ECO:0000256" key="18">
    <source>
        <dbReference type="ARBA" id="ARBA00030800"/>
    </source>
</evidence>
<keyword evidence="10" id="KW-0479">Metal-binding</keyword>
<dbReference type="InterPro" id="IPR035965">
    <property type="entry name" value="PAS-like_dom_sf"/>
</dbReference>
<keyword evidence="11" id="KW-0547">Nucleotide-binding</keyword>
<evidence type="ECO:0000256" key="12">
    <source>
        <dbReference type="ARBA" id="ARBA00022777"/>
    </source>
</evidence>
<evidence type="ECO:0000256" key="10">
    <source>
        <dbReference type="ARBA" id="ARBA00022723"/>
    </source>
</evidence>
<evidence type="ECO:0000256" key="9">
    <source>
        <dbReference type="ARBA" id="ARBA00022679"/>
    </source>
</evidence>
<dbReference type="PRINTS" id="PR00344">
    <property type="entry name" value="BCTRLSENSOR"/>
</dbReference>
<dbReference type="CDD" id="cd16917">
    <property type="entry name" value="HATPase_UhpB-NarQ-NarX-like"/>
    <property type="match status" value="1"/>
</dbReference>
<dbReference type="Pfam" id="PF07730">
    <property type="entry name" value="HisKA_3"/>
    <property type="match status" value="1"/>
</dbReference>
<evidence type="ECO:0000256" key="17">
    <source>
        <dbReference type="ARBA" id="ARBA00024827"/>
    </source>
</evidence>
<organism evidence="22 23">
    <name type="scientific">Dethiosulfovibrio marinus</name>
    <dbReference type="NCBI Taxonomy" id="133532"/>
    <lineage>
        <taxon>Bacteria</taxon>
        <taxon>Thermotogati</taxon>
        <taxon>Synergistota</taxon>
        <taxon>Synergistia</taxon>
        <taxon>Synergistales</taxon>
        <taxon>Dethiosulfovibrionaceae</taxon>
        <taxon>Dethiosulfovibrio</taxon>
    </lineage>
</organism>
<evidence type="ECO:0000256" key="7">
    <source>
        <dbReference type="ARBA" id="ARBA00022490"/>
    </source>
</evidence>
<evidence type="ECO:0000259" key="20">
    <source>
        <dbReference type="PROSITE" id="PS50109"/>
    </source>
</evidence>
<dbReference type="SUPFAM" id="SSF55874">
    <property type="entry name" value="ATPase domain of HSP90 chaperone/DNA topoisomerase II/histidine kinase"/>
    <property type="match status" value="1"/>
</dbReference>
<dbReference type="Gene3D" id="3.30.565.10">
    <property type="entry name" value="Histidine kinase-like ATPase, C-terminal domain"/>
    <property type="match status" value="1"/>
</dbReference>
<dbReference type="PROSITE" id="PS50109">
    <property type="entry name" value="HIS_KIN"/>
    <property type="match status" value="1"/>
</dbReference>
<comment type="function">
    <text evidence="17">Member of the two-component regulatory system NreB/NreC involved in the control of dissimilatory nitrate/nitrite reduction in response to oxygen. NreB functions as a direct oxygen sensor histidine kinase which is autophosphorylated, in the absence of oxygen, probably at the conserved histidine residue, and transfers its phosphate group probably to a conserved aspartate residue of NreC. NreB/NreC activates the expression of the nitrate (narGHJI) and nitrite (nir) reductase operons, as well as the putative nitrate transporter gene narT.</text>
</comment>
<dbReference type="RefSeq" id="WP_236098519.1">
    <property type="nucleotide sequence ID" value="NZ_JAKGUD010000002.1"/>
</dbReference>
<evidence type="ECO:0000256" key="8">
    <source>
        <dbReference type="ARBA" id="ARBA00022553"/>
    </source>
</evidence>